<dbReference type="EMBL" id="VUJU01000868">
    <property type="protein sequence ID" value="KAF0767929.1"/>
    <property type="molecule type" value="Genomic_DNA"/>
</dbReference>
<dbReference type="Proteomes" id="UP000478052">
    <property type="component" value="Unassembled WGS sequence"/>
</dbReference>
<evidence type="ECO:0000313" key="3">
    <source>
        <dbReference type="Proteomes" id="UP000478052"/>
    </source>
</evidence>
<keyword evidence="3" id="KW-1185">Reference proteome</keyword>
<comment type="caution">
    <text evidence="2">The sequence shown here is derived from an EMBL/GenBank/DDBJ whole genome shotgun (WGS) entry which is preliminary data.</text>
</comment>
<evidence type="ECO:0000256" key="1">
    <source>
        <dbReference type="SAM" id="Phobius"/>
    </source>
</evidence>
<feature type="transmembrane region" description="Helical" evidence="1">
    <location>
        <begin position="902"/>
        <end position="921"/>
    </location>
</feature>
<evidence type="ECO:0008006" key="4">
    <source>
        <dbReference type="Google" id="ProtNLM"/>
    </source>
</evidence>
<protein>
    <recommendedName>
        <fullName evidence="4">Separase</fullName>
    </recommendedName>
</protein>
<keyword evidence="1" id="KW-1133">Transmembrane helix</keyword>
<gene>
    <name evidence="2" type="ORF">FWK35_00004318</name>
</gene>
<proteinExistence type="predicted"/>
<evidence type="ECO:0000313" key="2">
    <source>
        <dbReference type="EMBL" id="KAF0767929.1"/>
    </source>
</evidence>
<keyword evidence="1" id="KW-0472">Membrane</keyword>
<dbReference type="OrthoDB" id="6580660at2759"/>
<name>A0A6G0ZAN2_APHCR</name>
<organism evidence="2 3">
    <name type="scientific">Aphis craccivora</name>
    <name type="common">Cowpea aphid</name>
    <dbReference type="NCBI Taxonomy" id="307492"/>
    <lineage>
        <taxon>Eukaryota</taxon>
        <taxon>Metazoa</taxon>
        <taxon>Ecdysozoa</taxon>
        <taxon>Arthropoda</taxon>
        <taxon>Hexapoda</taxon>
        <taxon>Insecta</taxon>
        <taxon>Pterygota</taxon>
        <taxon>Neoptera</taxon>
        <taxon>Paraneoptera</taxon>
        <taxon>Hemiptera</taxon>
        <taxon>Sternorrhyncha</taxon>
        <taxon>Aphidomorpha</taxon>
        <taxon>Aphidoidea</taxon>
        <taxon>Aphididae</taxon>
        <taxon>Aphidini</taxon>
        <taxon>Aphis</taxon>
        <taxon>Aphis</taxon>
    </lineage>
</organism>
<sequence length="1295" mass="150575">MGELKTIFLLIQNYINQDNLKEALETFNIHYNNIKDFKGFQNCTVGIVSVLAQKLQSEFTLTNQIKQFGKNTNDVIQFAHRCFITINLSQLQLLQNSLYVIVKYLLMNNHVAEAVHFGNYLLNNLSPPCDILKYLVQLFAHYIHKTCPIDDDLKKLNVILMWDTALNLVKCHTGKEIEYALSSLLTLVKNMNGLILHEGRTMDVVILDMTLESVLSSSAIRKKNDQECMMNLYFMLIENIVAVMQNMMRHRQMHVHHLIKHIKLMIDICCLNKNEKESLSFLISLFKFIDNSIKNGLDSNFELRKMITFVESYEPTMILPNTMLYHVFKAAIITIIKLKNFWYEGLVINSSDTISQMFVLLHRLVYISKHSSIGQICCKNKNCDLNEDSTSEMSLINIVFIMIRHITSTNHILLNSADVLKWMELFISLFDRVNKSNCSNKIAFIEFSLTSAYNLCICSTSGDFTHLCLDFLERLYSILDPCGIDSDLVARVAILLSRCLYNKNKNNEALRCIAYWCVRTRSELAAQQWVYLKCKEERNNVIIKETILKKIENDIDLKEKWPDYKLTKSDCIEIMWLELKAHNRQNKIKQDTTAVLELFEELMCYKLSRELKCQVIITTAYIILHSNSISGLKRVIDVLEDYIRKLEVETSMEKKSMPLMLGNLYYANYLCLLKHLQNLVSKELDSYTEERLERGMEQQNIIQYEPISWILPLKIKPKLFNCLNWAVKNWSALINENGTIKDEHDVKLLFRSLQEVAFILKLHGDSKEVEVWKLLYKLASNKKCHKHTFIALMELSKISEVDVLELSNLAKHLPKMAIDYKLALATSLLNQLKFNDAQVLLEGINDGEFNNNIVLMAEYCYLKSRLCFESRHFNKNECLSIFIDAYNLAHGLIKRLDYFFEYLAMHFVILSICSYLNLIYVSTFKPVEARCFLKVQMNIVLKSVLTKRALNVFLMNCWNELMCCNFENANGQLEHIMTLLDFKEEELDFKMQKLTVNYSPNRYSSPMSDYRCSQVSRINKMASPSLKRLNNKRTQMNITEYCDEAINSNEPFDPIIMHSVTEACLLKAVYYSKANQQKLAEHYFKCTFKLLGLPIPQFNKNEVYNILTVRQTTLVKYHYAEHLVLFNDPSKSLVYLEKAKESCHDDWLSIYVNELIISLRVKNIMSHAISNVIHSPVAKTRVQELKTPMNSKLRVNTKSQGVPRFVTPAVRKLRLPLESPNSRQNKIKTPLIRGTEKIKNDLTVKKKVGKENIVKSTTKQDVEINVREKRSTRKKETTEQPPSLIIKRRANRLNI</sequence>
<accession>A0A6G0ZAN2</accession>
<reference evidence="2 3" key="1">
    <citation type="submission" date="2019-08" db="EMBL/GenBank/DDBJ databases">
        <title>Whole genome of Aphis craccivora.</title>
        <authorList>
            <person name="Voronova N.V."/>
            <person name="Shulinski R.S."/>
            <person name="Bandarenka Y.V."/>
            <person name="Zhorov D.G."/>
            <person name="Warner D."/>
        </authorList>
    </citation>
    <scope>NUCLEOTIDE SEQUENCE [LARGE SCALE GENOMIC DNA]</scope>
    <source>
        <strain evidence="2">180601</strain>
        <tissue evidence="2">Whole Body</tissue>
    </source>
</reference>
<keyword evidence="1" id="KW-0812">Transmembrane</keyword>